<comment type="caution">
    <text evidence="3">The sequence shown here is derived from an EMBL/GenBank/DDBJ whole genome shotgun (WGS) entry which is preliminary data.</text>
</comment>
<comment type="similarity">
    <text evidence="1">Belongs to the AB hydrolase superfamily.</text>
</comment>
<sequence>MGNAPSSSVLSRSHVHISGRGRQALVLLHGLGCNQTIWQPLLPAFEAHYRVVRLDLVGTGGSQLGEYSRERHGSLAGHADDLLDVLRVLDLTGVVFVGHSIGAMIGVLAAVREPARFANLVLLAPSPRFLNGRDYAGGFETADVEELLVSLENK</sequence>
<dbReference type="EMBL" id="BAABDK010000015">
    <property type="protein sequence ID" value="GAA4033714.1"/>
    <property type="molecule type" value="Genomic_DNA"/>
</dbReference>
<dbReference type="InterPro" id="IPR000073">
    <property type="entry name" value="AB_hydrolase_1"/>
</dbReference>
<reference evidence="4" key="1">
    <citation type="journal article" date="2019" name="Int. J. Syst. Evol. Microbiol.">
        <title>The Global Catalogue of Microorganisms (GCM) 10K type strain sequencing project: providing services to taxonomists for standard genome sequencing and annotation.</title>
        <authorList>
            <consortium name="The Broad Institute Genomics Platform"/>
            <consortium name="The Broad Institute Genome Sequencing Center for Infectious Disease"/>
            <person name="Wu L."/>
            <person name="Ma J."/>
        </authorList>
    </citation>
    <scope>NUCLEOTIDE SEQUENCE [LARGE SCALE GENOMIC DNA]</scope>
    <source>
        <strain evidence="4">JCM 17225</strain>
    </source>
</reference>
<dbReference type="PANTHER" id="PTHR43039">
    <property type="entry name" value="ESTERASE-RELATED"/>
    <property type="match status" value="1"/>
</dbReference>
<dbReference type="Proteomes" id="UP001501469">
    <property type="component" value="Unassembled WGS sequence"/>
</dbReference>
<name>A0ABP7U0C4_9BACT</name>
<protein>
    <recommendedName>
        <fullName evidence="2">AB hydrolase-1 domain-containing protein</fullName>
    </recommendedName>
</protein>
<proteinExistence type="inferred from homology"/>
<organism evidence="3 4">
    <name type="scientific">Hymenobacter glaciei</name>
    <dbReference type="NCBI Taxonomy" id="877209"/>
    <lineage>
        <taxon>Bacteria</taxon>
        <taxon>Pseudomonadati</taxon>
        <taxon>Bacteroidota</taxon>
        <taxon>Cytophagia</taxon>
        <taxon>Cytophagales</taxon>
        <taxon>Hymenobacteraceae</taxon>
        <taxon>Hymenobacter</taxon>
    </lineage>
</organism>
<evidence type="ECO:0000256" key="1">
    <source>
        <dbReference type="ARBA" id="ARBA00008645"/>
    </source>
</evidence>
<dbReference type="Gene3D" id="3.40.50.1820">
    <property type="entry name" value="alpha/beta hydrolase"/>
    <property type="match status" value="1"/>
</dbReference>
<feature type="domain" description="AB hydrolase-1" evidence="2">
    <location>
        <begin position="24"/>
        <end position="126"/>
    </location>
</feature>
<evidence type="ECO:0000313" key="3">
    <source>
        <dbReference type="EMBL" id="GAA4033714.1"/>
    </source>
</evidence>
<evidence type="ECO:0000313" key="4">
    <source>
        <dbReference type="Proteomes" id="UP001501469"/>
    </source>
</evidence>
<dbReference type="InterPro" id="IPR029058">
    <property type="entry name" value="AB_hydrolase_fold"/>
</dbReference>
<dbReference type="RefSeq" id="WP_345053016.1">
    <property type="nucleotide sequence ID" value="NZ_BAABDK010000015.1"/>
</dbReference>
<dbReference type="SUPFAM" id="SSF53474">
    <property type="entry name" value="alpha/beta-Hydrolases"/>
    <property type="match status" value="1"/>
</dbReference>
<keyword evidence="4" id="KW-1185">Reference proteome</keyword>
<accession>A0ABP7U0C4</accession>
<evidence type="ECO:0000259" key="2">
    <source>
        <dbReference type="Pfam" id="PF00561"/>
    </source>
</evidence>
<dbReference type="PRINTS" id="PR00111">
    <property type="entry name" value="ABHYDROLASE"/>
</dbReference>
<gene>
    <name evidence="3" type="ORF">GCM10022409_17520</name>
</gene>
<dbReference type="Pfam" id="PF00561">
    <property type="entry name" value="Abhydrolase_1"/>
    <property type="match status" value="1"/>
</dbReference>